<accession>A0A1H4YED8</accession>
<dbReference type="Proteomes" id="UP000198742">
    <property type="component" value="Unassembled WGS sequence"/>
</dbReference>
<proteinExistence type="predicted"/>
<organism evidence="1 2">
    <name type="scientific">Nocardioides exalbidus</name>
    <dbReference type="NCBI Taxonomy" id="402596"/>
    <lineage>
        <taxon>Bacteria</taxon>
        <taxon>Bacillati</taxon>
        <taxon>Actinomycetota</taxon>
        <taxon>Actinomycetes</taxon>
        <taxon>Propionibacteriales</taxon>
        <taxon>Nocardioidaceae</taxon>
        <taxon>Nocardioides</taxon>
    </lineage>
</organism>
<keyword evidence="2" id="KW-1185">Reference proteome</keyword>
<name>A0A1H4YED8_9ACTN</name>
<reference evidence="2" key="1">
    <citation type="submission" date="2016-10" db="EMBL/GenBank/DDBJ databases">
        <authorList>
            <person name="Varghese N."/>
            <person name="Submissions S."/>
        </authorList>
    </citation>
    <scope>NUCLEOTIDE SEQUENCE [LARGE SCALE GENOMIC DNA]</scope>
    <source>
        <strain evidence="2">DSM 22017</strain>
    </source>
</reference>
<sequence>MSMTIQMTVPSSLEITVASSFLPEPGCPASVVIDRDAGAMLERAILADHLLLESAELGYLEAQAINLIAAARTTCSVRRA</sequence>
<gene>
    <name evidence="1" type="ORF">SAMN04489844_3792</name>
</gene>
<evidence type="ECO:0000313" key="1">
    <source>
        <dbReference type="EMBL" id="SED15511.1"/>
    </source>
</evidence>
<dbReference type="EMBL" id="FNRT01000002">
    <property type="protein sequence ID" value="SED15511.1"/>
    <property type="molecule type" value="Genomic_DNA"/>
</dbReference>
<evidence type="ECO:0000313" key="2">
    <source>
        <dbReference type="Proteomes" id="UP000198742"/>
    </source>
</evidence>
<protein>
    <submittedName>
        <fullName evidence="1">Uncharacterized protein</fullName>
    </submittedName>
</protein>
<dbReference type="AlphaFoldDB" id="A0A1H4YED8"/>
<dbReference type="STRING" id="402596.SAMN04489844_3792"/>